<dbReference type="Proteomes" id="UP000033648">
    <property type="component" value="Unassembled WGS sequence"/>
</dbReference>
<evidence type="ECO:0000256" key="4">
    <source>
        <dbReference type="SAM" id="MobiDB-lite"/>
    </source>
</evidence>
<dbReference type="Pfam" id="PF00132">
    <property type="entry name" value="Hexapep"/>
    <property type="match status" value="1"/>
</dbReference>
<accession>A0A0F4L2S8</accession>
<dbReference type="CDD" id="cd03357">
    <property type="entry name" value="LbH_MAT_GAT"/>
    <property type="match status" value="1"/>
</dbReference>
<dbReference type="InterPro" id="IPR024688">
    <property type="entry name" value="Mac_dom"/>
</dbReference>
<comment type="caution">
    <text evidence="6">The sequence shown here is derived from an EMBL/GenBank/DDBJ whole genome shotgun (WGS) entry which is preliminary data.</text>
</comment>
<dbReference type="OrthoDB" id="2643438at2"/>
<keyword evidence="3" id="KW-0677">Repeat</keyword>
<evidence type="ECO:0000313" key="6">
    <source>
        <dbReference type="EMBL" id="KJY52553.1"/>
    </source>
</evidence>
<dbReference type="InterPro" id="IPR051159">
    <property type="entry name" value="Hexapeptide_acetyltransf"/>
</dbReference>
<protein>
    <submittedName>
        <fullName evidence="6">Galactoside O-acetyltransferase</fullName>
    </submittedName>
</protein>
<dbReference type="SMART" id="SM01266">
    <property type="entry name" value="Mac"/>
    <property type="match status" value="1"/>
</dbReference>
<evidence type="ECO:0000256" key="3">
    <source>
        <dbReference type="ARBA" id="ARBA00022737"/>
    </source>
</evidence>
<feature type="region of interest" description="Disordered" evidence="4">
    <location>
        <begin position="1"/>
        <end position="24"/>
    </location>
</feature>
<dbReference type="PROSITE" id="PS00101">
    <property type="entry name" value="HEXAPEP_TRANSFERASES"/>
    <property type="match status" value="1"/>
</dbReference>
<reference evidence="6 7" key="1">
    <citation type="submission" date="2014-12" db="EMBL/GenBank/DDBJ databases">
        <title>Comparative genomics of the lactic acid bacteria isolated from the honey bee gut.</title>
        <authorList>
            <person name="Ellegaard K.M."/>
            <person name="Tamarit D."/>
            <person name="Javelind E."/>
            <person name="Olofsson T."/>
            <person name="Andersson S.G."/>
            <person name="Vasquez A."/>
        </authorList>
    </citation>
    <scope>NUCLEOTIDE SEQUENCE [LARGE SCALE GENOMIC DNA]</scope>
    <source>
        <strain evidence="6 7">Bin2</strain>
    </source>
</reference>
<dbReference type="GO" id="GO:0016407">
    <property type="term" value="F:acetyltransferase activity"/>
    <property type="evidence" value="ECO:0007669"/>
    <property type="project" value="InterPro"/>
</dbReference>
<gene>
    <name evidence="6" type="ORF">JF69_02460</name>
</gene>
<organism evidence="6 7">
    <name type="scientific">Bifidobacterium asteroides</name>
    <dbReference type="NCBI Taxonomy" id="1684"/>
    <lineage>
        <taxon>Bacteria</taxon>
        <taxon>Bacillati</taxon>
        <taxon>Actinomycetota</taxon>
        <taxon>Actinomycetes</taxon>
        <taxon>Bifidobacteriales</taxon>
        <taxon>Bifidobacteriaceae</taxon>
        <taxon>Bifidobacterium</taxon>
    </lineage>
</organism>
<keyword evidence="2" id="KW-0808">Transferase</keyword>
<dbReference type="GO" id="GO:0008374">
    <property type="term" value="F:O-acyltransferase activity"/>
    <property type="evidence" value="ECO:0007669"/>
    <property type="project" value="TreeGrafter"/>
</dbReference>
<dbReference type="InterPro" id="IPR018357">
    <property type="entry name" value="Hexapep_transf_CS"/>
</dbReference>
<dbReference type="EMBL" id="JWME01000004">
    <property type="protein sequence ID" value="KJY52553.1"/>
    <property type="molecule type" value="Genomic_DNA"/>
</dbReference>
<evidence type="ECO:0000259" key="5">
    <source>
        <dbReference type="SMART" id="SM01266"/>
    </source>
</evidence>
<dbReference type="Pfam" id="PF12464">
    <property type="entry name" value="Mac"/>
    <property type="match status" value="1"/>
</dbReference>
<name>A0A0F4L2S8_9BIFI</name>
<dbReference type="PATRIC" id="fig|1684.4.peg.265"/>
<proteinExistence type="inferred from homology"/>
<feature type="domain" description="Maltose/galactoside acetyltransferase" evidence="5">
    <location>
        <begin position="25"/>
        <end position="79"/>
    </location>
</feature>
<evidence type="ECO:0000256" key="2">
    <source>
        <dbReference type="ARBA" id="ARBA00022679"/>
    </source>
</evidence>
<evidence type="ECO:0000256" key="1">
    <source>
        <dbReference type="ARBA" id="ARBA00007274"/>
    </source>
</evidence>
<dbReference type="Gene3D" id="2.160.10.10">
    <property type="entry name" value="Hexapeptide repeat proteins"/>
    <property type="match status" value="1"/>
</dbReference>
<comment type="similarity">
    <text evidence="1">Belongs to the transferase hexapeptide repeat family.</text>
</comment>
<dbReference type="InterPro" id="IPR011004">
    <property type="entry name" value="Trimer_LpxA-like_sf"/>
</dbReference>
<evidence type="ECO:0000313" key="7">
    <source>
        <dbReference type="Proteomes" id="UP000033648"/>
    </source>
</evidence>
<sequence>MAMDKDSKLTGATAGAAKGNRRSQRERMLSGELYDASDLELSQLRVKAHELCRLFNASSEQERDLRSRLLDDLVPEHGQDFDCMGPIYFDYGCFTKLGSRIFANFNFTVLDTCPVQIGDDVMIGPNVTLATPLHPLRWQERNLRRHEDGSLYDYELGAPITIGSNCWLASNVTVAGGVTIGDGAVIGAGSVVTHDIAPDSLAVGVPCRAIRTITEADRMELPGEG</sequence>
<dbReference type="SUPFAM" id="SSF51161">
    <property type="entry name" value="Trimeric LpxA-like enzymes"/>
    <property type="match status" value="1"/>
</dbReference>
<dbReference type="PANTHER" id="PTHR23416:SF23">
    <property type="entry name" value="ACETYLTRANSFERASE C18B11.09C-RELATED"/>
    <property type="match status" value="1"/>
</dbReference>
<dbReference type="AlphaFoldDB" id="A0A0F4L2S8"/>
<dbReference type="InterPro" id="IPR001451">
    <property type="entry name" value="Hexapep"/>
</dbReference>
<dbReference type="PANTHER" id="PTHR23416">
    <property type="entry name" value="SIALIC ACID SYNTHASE-RELATED"/>
    <property type="match status" value="1"/>
</dbReference>